<dbReference type="EMBL" id="QJKJ01004929">
    <property type="protein sequence ID" value="RDX92194.1"/>
    <property type="molecule type" value="Genomic_DNA"/>
</dbReference>
<name>A0A371GNW6_MUCPR</name>
<organism evidence="1 2">
    <name type="scientific">Mucuna pruriens</name>
    <name type="common">Velvet bean</name>
    <name type="synonym">Dolichos pruriens</name>
    <dbReference type="NCBI Taxonomy" id="157652"/>
    <lineage>
        <taxon>Eukaryota</taxon>
        <taxon>Viridiplantae</taxon>
        <taxon>Streptophyta</taxon>
        <taxon>Embryophyta</taxon>
        <taxon>Tracheophyta</taxon>
        <taxon>Spermatophyta</taxon>
        <taxon>Magnoliopsida</taxon>
        <taxon>eudicotyledons</taxon>
        <taxon>Gunneridae</taxon>
        <taxon>Pentapetalae</taxon>
        <taxon>rosids</taxon>
        <taxon>fabids</taxon>
        <taxon>Fabales</taxon>
        <taxon>Fabaceae</taxon>
        <taxon>Papilionoideae</taxon>
        <taxon>50 kb inversion clade</taxon>
        <taxon>NPAAA clade</taxon>
        <taxon>indigoferoid/millettioid clade</taxon>
        <taxon>Phaseoleae</taxon>
        <taxon>Mucuna</taxon>
    </lineage>
</organism>
<dbReference type="Proteomes" id="UP000257109">
    <property type="component" value="Unassembled WGS sequence"/>
</dbReference>
<evidence type="ECO:0000313" key="1">
    <source>
        <dbReference type="EMBL" id="RDX92194.1"/>
    </source>
</evidence>
<comment type="caution">
    <text evidence="1">The sequence shown here is derived from an EMBL/GenBank/DDBJ whole genome shotgun (WGS) entry which is preliminary data.</text>
</comment>
<feature type="non-terminal residue" evidence="1">
    <location>
        <position position="1"/>
    </location>
</feature>
<reference evidence="1" key="1">
    <citation type="submission" date="2018-05" db="EMBL/GenBank/DDBJ databases">
        <title>Draft genome of Mucuna pruriens seed.</title>
        <authorList>
            <person name="Nnadi N.E."/>
            <person name="Vos R."/>
            <person name="Hasami M.H."/>
            <person name="Devisetty U.K."/>
            <person name="Aguiy J.C."/>
        </authorList>
    </citation>
    <scope>NUCLEOTIDE SEQUENCE [LARGE SCALE GENOMIC DNA]</scope>
    <source>
        <strain evidence="1">JCA_2017</strain>
    </source>
</reference>
<keyword evidence="2" id="KW-1185">Reference proteome</keyword>
<dbReference type="OrthoDB" id="1743010at2759"/>
<proteinExistence type="predicted"/>
<sequence>MATSIHQDKILVHCFQDSLIGAALNWYVSLERGHIKTWRDLAEAFLKQWSELSAQVQPTLIEKEMMTIFIDTLPSPLYDKAVESVASSFADLVTVGERIESGIKRRKFAQTSSSVSFAKKPSQEKKKGEANTVLLESVTPYGQGKGSSPFPTQIFLDKPRAPIVRIDPQPPL</sequence>
<evidence type="ECO:0008006" key="3">
    <source>
        <dbReference type="Google" id="ProtNLM"/>
    </source>
</evidence>
<dbReference type="PANTHER" id="PTHR33223:SF8">
    <property type="entry name" value="OS04G0172440 PROTEIN"/>
    <property type="match status" value="1"/>
</dbReference>
<evidence type="ECO:0000313" key="2">
    <source>
        <dbReference type="Proteomes" id="UP000257109"/>
    </source>
</evidence>
<accession>A0A371GNW6</accession>
<dbReference type="PANTHER" id="PTHR33223">
    <property type="entry name" value="CCHC-TYPE DOMAIN-CONTAINING PROTEIN"/>
    <property type="match status" value="1"/>
</dbReference>
<dbReference type="AlphaFoldDB" id="A0A371GNW6"/>
<gene>
    <name evidence="1" type="ORF">CR513_25707</name>
</gene>
<protein>
    <recommendedName>
        <fullName evidence="3">Retrotransposon gag domain-containing protein</fullName>
    </recommendedName>
</protein>